<reference evidence="2" key="1">
    <citation type="submission" date="2018-05" db="EMBL/GenBank/DDBJ databases">
        <authorList>
            <person name="Lanie J.A."/>
            <person name="Ng W.-L."/>
            <person name="Kazmierczak K.M."/>
            <person name="Andrzejewski T.M."/>
            <person name="Davidsen T.M."/>
            <person name="Wayne K.J."/>
            <person name="Tettelin H."/>
            <person name="Glass J.I."/>
            <person name="Rusch D."/>
            <person name="Podicherti R."/>
            <person name="Tsui H.-C.T."/>
            <person name="Winkler M.E."/>
        </authorList>
    </citation>
    <scope>NUCLEOTIDE SEQUENCE</scope>
</reference>
<proteinExistence type="predicted"/>
<sequence>LFVFLGLFLSVIFPDLIILYSFGWITYLVALVISWKDINKYEPILIALSSTPYTIMTHLWYGIKFIEGLATKSLKSSMGR</sequence>
<keyword evidence="1" id="KW-0472">Membrane</keyword>
<evidence type="ECO:0008006" key="3">
    <source>
        <dbReference type="Google" id="ProtNLM"/>
    </source>
</evidence>
<name>A0A382PQ77_9ZZZZ</name>
<dbReference type="EMBL" id="UINC01108924">
    <property type="protein sequence ID" value="SVC75386.1"/>
    <property type="molecule type" value="Genomic_DNA"/>
</dbReference>
<feature type="transmembrane region" description="Helical" evidence="1">
    <location>
        <begin position="6"/>
        <end position="32"/>
    </location>
</feature>
<protein>
    <recommendedName>
        <fullName evidence="3">Glycosyltransferase RgtA/B/C/D-like domain-containing protein</fullName>
    </recommendedName>
</protein>
<feature type="non-terminal residue" evidence="2">
    <location>
        <position position="1"/>
    </location>
</feature>
<accession>A0A382PQ77</accession>
<keyword evidence="1" id="KW-1133">Transmembrane helix</keyword>
<evidence type="ECO:0000313" key="2">
    <source>
        <dbReference type="EMBL" id="SVC75386.1"/>
    </source>
</evidence>
<dbReference type="AlphaFoldDB" id="A0A382PQ77"/>
<evidence type="ECO:0000256" key="1">
    <source>
        <dbReference type="SAM" id="Phobius"/>
    </source>
</evidence>
<keyword evidence="1" id="KW-0812">Transmembrane</keyword>
<organism evidence="2">
    <name type="scientific">marine metagenome</name>
    <dbReference type="NCBI Taxonomy" id="408172"/>
    <lineage>
        <taxon>unclassified sequences</taxon>
        <taxon>metagenomes</taxon>
        <taxon>ecological metagenomes</taxon>
    </lineage>
</organism>
<feature type="transmembrane region" description="Helical" evidence="1">
    <location>
        <begin position="44"/>
        <end position="63"/>
    </location>
</feature>
<gene>
    <name evidence="2" type="ORF">METZ01_LOCUS328240</name>
</gene>